<dbReference type="EMBL" id="JYDR01004761">
    <property type="protein sequence ID" value="KRY43664.1"/>
    <property type="molecule type" value="Genomic_DNA"/>
</dbReference>
<protein>
    <submittedName>
        <fullName evidence="1">Uncharacterized protein</fullName>
    </submittedName>
</protein>
<evidence type="ECO:0000313" key="1">
    <source>
        <dbReference type="EMBL" id="KRY43664.1"/>
    </source>
</evidence>
<dbReference type="AlphaFoldDB" id="A0A0V1C397"/>
<name>A0A0V1C397_TRIPS</name>
<feature type="non-terminal residue" evidence="1">
    <location>
        <position position="1"/>
    </location>
</feature>
<dbReference type="Proteomes" id="UP000054632">
    <property type="component" value="Unassembled WGS sequence"/>
</dbReference>
<sequence>LSLNISQGVGATTKIPLSISVPDFFHSSGFQRLQLHITLHFPSPIFCFRHSAGVVNSGAAFSQLL</sequence>
<proteinExistence type="predicted"/>
<comment type="caution">
    <text evidence="1">The sequence shown here is derived from an EMBL/GenBank/DDBJ whole genome shotgun (WGS) entry which is preliminary data.</text>
</comment>
<evidence type="ECO:0000313" key="2">
    <source>
        <dbReference type="Proteomes" id="UP000054632"/>
    </source>
</evidence>
<accession>A0A0V1C397</accession>
<reference evidence="1 2" key="1">
    <citation type="submission" date="2015-01" db="EMBL/GenBank/DDBJ databases">
        <title>Evolution of Trichinella species and genotypes.</title>
        <authorList>
            <person name="Korhonen P.K."/>
            <person name="Edoardo P."/>
            <person name="Giuseppe L.R."/>
            <person name="Gasser R.B."/>
        </authorList>
    </citation>
    <scope>NUCLEOTIDE SEQUENCE [LARGE SCALE GENOMIC DNA]</scope>
    <source>
        <strain evidence="1">ISS13</strain>
    </source>
</reference>
<gene>
    <name evidence="1" type="ORF">T4A_655</name>
</gene>
<organism evidence="1 2">
    <name type="scientific">Trichinella pseudospiralis</name>
    <name type="common">Parasitic roundworm</name>
    <dbReference type="NCBI Taxonomy" id="6337"/>
    <lineage>
        <taxon>Eukaryota</taxon>
        <taxon>Metazoa</taxon>
        <taxon>Ecdysozoa</taxon>
        <taxon>Nematoda</taxon>
        <taxon>Enoplea</taxon>
        <taxon>Dorylaimia</taxon>
        <taxon>Trichinellida</taxon>
        <taxon>Trichinellidae</taxon>
        <taxon>Trichinella</taxon>
    </lineage>
</organism>